<gene>
    <name evidence="2" type="ORF">SAMN04489716_2771</name>
</gene>
<accession>A0A1H1YA62</accession>
<feature type="transmembrane region" description="Helical" evidence="1">
    <location>
        <begin position="29"/>
        <end position="51"/>
    </location>
</feature>
<keyword evidence="3" id="KW-1185">Reference proteome</keyword>
<evidence type="ECO:0000313" key="3">
    <source>
        <dbReference type="Proteomes" id="UP000198688"/>
    </source>
</evidence>
<protein>
    <submittedName>
        <fullName evidence="2">Uncharacterized protein</fullName>
    </submittedName>
</protein>
<keyword evidence="1" id="KW-0812">Transmembrane</keyword>
<dbReference type="AlphaFoldDB" id="A0A1H1YA62"/>
<sequence length="289" mass="32925">MAGFFAASLLGIVADIAELGVVPTLLARGLLIAVVLTGLVVLAVKIWQVYYEAKVRELRKQVAVEAERVTLVRAAHQRCLEAIERISERERPLYSETLEVTINIGTDDESDLIVERRVTTPEPLVTNRTMRPIVPMHGEQIATLEAIGFRAYRADGEITLIPVREQINKLKVWLVFDPPIHTKTEWRVEYRPKELWGPFRRRGFDTLHWDDRLQTANGAPSAFTSFTAIFRFPPSTQQPTVKEQNGYGQLMGFEQKSDRTWEVTWRDDQPAGRRYGWDFAQPGGGVPRQ</sequence>
<proteinExistence type="predicted"/>
<organism evidence="2 3">
    <name type="scientific">Actinoplanes derwentensis</name>
    <dbReference type="NCBI Taxonomy" id="113562"/>
    <lineage>
        <taxon>Bacteria</taxon>
        <taxon>Bacillati</taxon>
        <taxon>Actinomycetota</taxon>
        <taxon>Actinomycetes</taxon>
        <taxon>Micromonosporales</taxon>
        <taxon>Micromonosporaceae</taxon>
        <taxon>Actinoplanes</taxon>
    </lineage>
</organism>
<reference evidence="2 3" key="1">
    <citation type="submission" date="2016-10" db="EMBL/GenBank/DDBJ databases">
        <authorList>
            <person name="de Groot N.N."/>
        </authorList>
    </citation>
    <scope>NUCLEOTIDE SEQUENCE [LARGE SCALE GENOMIC DNA]</scope>
    <source>
        <strain evidence="2 3">DSM 43941</strain>
    </source>
</reference>
<evidence type="ECO:0000313" key="2">
    <source>
        <dbReference type="EMBL" id="SDT18291.1"/>
    </source>
</evidence>
<evidence type="ECO:0000256" key="1">
    <source>
        <dbReference type="SAM" id="Phobius"/>
    </source>
</evidence>
<keyword evidence="1" id="KW-1133">Transmembrane helix</keyword>
<keyword evidence="1" id="KW-0472">Membrane</keyword>
<dbReference type="EMBL" id="LT629758">
    <property type="protein sequence ID" value="SDT18291.1"/>
    <property type="molecule type" value="Genomic_DNA"/>
</dbReference>
<dbReference type="Proteomes" id="UP000198688">
    <property type="component" value="Chromosome I"/>
</dbReference>
<name>A0A1H1YA62_9ACTN</name>
<dbReference type="RefSeq" id="WP_231954495.1">
    <property type="nucleotide sequence ID" value="NZ_LT629758.1"/>
</dbReference>